<feature type="compositionally biased region" description="Basic and acidic residues" evidence="1">
    <location>
        <begin position="1"/>
        <end position="15"/>
    </location>
</feature>
<dbReference type="EMBL" id="CP119083">
    <property type="protein sequence ID" value="WEF34310.1"/>
    <property type="molecule type" value="Genomic_DNA"/>
</dbReference>
<keyword evidence="3" id="KW-1185">Reference proteome</keyword>
<proteinExistence type="predicted"/>
<sequence length="276" mass="30402">MAKRNRETLKKRFGDGEMPSSSDFGDLIESVLNIHDDGIAHNEHDGLRLTQVGSNHRVLSLYGAVEERGAAWGFGLDQHRATLTLEVARHGHATDGPAVDDDDDGGGHAVLTLLAPTEQERNAWVGVNNRHPRCELDVDGVVAYSGRMGADGASAAPADAEWHTIAGPFQGCTALEVMAGAGRPHTGKYALMHAFALRTFSAKGEFTYHQAHYDSRRHRMELRWLDSKEVPGDYCLQIRVNCAYGADTWIRYQLATLWFDPQMTQCGVPPAQQERP</sequence>
<dbReference type="RefSeq" id="WP_277416989.1">
    <property type="nucleotide sequence ID" value="NZ_CP119083.1"/>
</dbReference>
<evidence type="ECO:0000313" key="3">
    <source>
        <dbReference type="Proteomes" id="UP001216510"/>
    </source>
</evidence>
<organism evidence="2 3">
    <name type="scientific">Pseudoduganella chitinolytica</name>
    <dbReference type="NCBI Taxonomy" id="34070"/>
    <lineage>
        <taxon>Bacteria</taxon>
        <taxon>Pseudomonadati</taxon>
        <taxon>Pseudomonadota</taxon>
        <taxon>Betaproteobacteria</taxon>
        <taxon>Burkholderiales</taxon>
        <taxon>Oxalobacteraceae</taxon>
        <taxon>Telluria group</taxon>
        <taxon>Pseudoduganella</taxon>
    </lineage>
</organism>
<evidence type="ECO:0000313" key="2">
    <source>
        <dbReference type="EMBL" id="WEF34310.1"/>
    </source>
</evidence>
<evidence type="ECO:0000256" key="1">
    <source>
        <dbReference type="SAM" id="MobiDB-lite"/>
    </source>
</evidence>
<accession>A0ABY8BEI4</accession>
<protein>
    <submittedName>
        <fullName evidence="2">Uncharacterized protein</fullName>
    </submittedName>
</protein>
<gene>
    <name evidence="2" type="ORF">PX653_05925</name>
</gene>
<reference evidence="2 3" key="1">
    <citation type="submission" date="2023-02" db="EMBL/GenBank/DDBJ databases">
        <title>Gemone sequence of Telluria chitinolytica ACM 3522T.</title>
        <authorList>
            <person name="Frediansyah A."/>
            <person name="Miess H."/>
            <person name="Gross H."/>
        </authorList>
    </citation>
    <scope>NUCLEOTIDE SEQUENCE [LARGE SCALE GENOMIC DNA]</scope>
    <source>
        <strain evidence="2 3">ACM 3522</strain>
    </source>
</reference>
<dbReference type="Proteomes" id="UP001216510">
    <property type="component" value="Chromosome"/>
</dbReference>
<feature type="region of interest" description="Disordered" evidence="1">
    <location>
        <begin position="1"/>
        <end position="21"/>
    </location>
</feature>
<name>A0ABY8BEI4_9BURK</name>